<comment type="caution">
    <text evidence="11">The sequence shown here is derived from an EMBL/GenBank/DDBJ whole genome shotgun (WGS) entry which is preliminary data.</text>
</comment>
<feature type="region of interest" description="Disordered" evidence="9">
    <location>
        <begin position="290"/>
        <end position="320"/>
    </location>
</feature>
<keyword evidence="5" id="KW-0547">Nucleotide-binding</keyword>
<dbReference type="Proteomes" id="UP001153387">
    <property type="component" value="Unassembled WGS sequence"/>
</dbReference>
<dbReference type="EMBL" id="JAPDHZ010000006">
    <property type="protein sequence ID" value="MDG0794293.1"/>
    <property type="molecule type" value="Genomic_DNA"/>
</dbReference>
<comment type="similarity">
    <text evidence="2">Belongs to the ABC transporter superfamily.</text>
</comment>
<evidence type="ECO:0000256" key="8">
    <source>
        <dbReference type="ARBA" id="ARBA00023136"/>
    </source>
</evidence>
<dbReference type="RefSeq" id="WP_277568048.1">
    <property type="nucleotide sequence ID" value="NZ_JAPDHZ010000006.1"/>
</dbReference>
<dbReference type="InterPro" id="IPR015856">
    <property type="entry name" value="ABC_transpr_CbiO/EcfA_su"/>
</dbReference>
<keyword evidence="7" id="KW-1278">Translocase</keyword>
<evidence type="ECO:0000256" key="4">
    <source>
        <dbReference type="ARBA" id="ARBA00022475"/>
    </source>
</evidence>
<keyword evidence="6 11" id="KW-0067">ATP-binding</keyword>
<dbReference type="GO" id="GO:0042626">
    <property type="term" value="F:ATPase-coupled transmembrane transporter activity"/>
    <property type="evidence" value="ECO:0007669"/>
    <property type="project" value="TreeGrafter"/>
</dbReference>
<evidence type="ECO:0000256" key="1">
    <source>
        <dbReference type="ARBA" id="ARBA00004202"/>
    </source>
</evidence>
<organism evidence="11 12">
    <name type="scientific">Cohnella ginsengisoli</name>
    <dbReference type="NCBI Taxonomy" id="425004"/>
    <lineage>
        <taxon>Bacteria</taxon>
        <taxon>Bacillati</taxon>
        <taxon>Bacillota</taxon>
        <taxon>Bacilli</taxon>
        <taxon>Bacillales</taxon>
        <taxon>Paenibacillaceae</taxon>
        <taxon>Cohnella</taxon>
    </lineage>
</organism>
<protein>
    <submittedName>
        <fullName evidence="11">ATP-binding cassette domain-containing protein</fullName>
    </submittedName>
</protein>
<dbReference type="InterPro" id="IPR017871">
    <property type="entry name" value="ABC_transporter-like_CS"/>
</dbReference>
<feature type="domain" description="ABC transporter" evidence="10">
    <location>
        <begin position="347"/>
        <end position="570"/>
    </location>
</feature>
<dbReference type="Pfam" id="PF00005">
    <property type="entry name" value="ABC_tran"/>
    <property type="match status" value="2"/>
</dbReference>
<accession>A0A9X4KLJ5</accession>
<evidence type="ECO:0000313" key="12">
    <source>
        <dbReference type="Proteomes" id="UP001153387"/>
    </source>
</evidence>
<sequence>MEIVAAQRLTFRYPDAAQPALTEVDLSIRKGEFVVLCGASGSGKTTLLRHFKRELAPVGNASGSVRYDGCPLSELPDGRAAEEIGFVFQHPESQIVMDTVWHELAFAMENRGYPQVVMRQRLAELSSFFGLEPLLQRSVHELSGGQTQLVNLASVLLLQPRLLLLDEPTSQLDPVAAREFVHLLRRLNEEFGVTVVASEHRLDDILPLADRLVVMADGRVRYDGTPGEVCRRIWASGDARERLYVPSVARLLAALDGAGTSAASASDAPLPLTVREAVAALDRLAEVRAPASEGSADEASEAAGMRGQATVGGAEARRQPAPSGVAQLRSLICLSARRDADGPAEALSCRDLAYRFERDQPDVLRRLSLQVREGELLAVLGGNGAGKSTLLQLMAGLRKPQRGKIAIAPGRRIGYLAQNPMLYFSSDTVREEFARAAVNAGYKSGAAETEIAHWSDAFGLGELSDRHPHDLSGGQQQKLALALALLPRPDILCIDEPTKGLDPDAKEAFAALLLQLREEGMTIVMVTHDAEFAARHADRCALLYDGEIAAAAEPPLFFGGNYFYTTAVNRAVRHRYPDAVTAEEVMRRWTTEAARS</sequence>
<keyword evidence="3" id="KW-0813">Transport</keyword>
<keyword evidence="4" id="KW-1003">Cell membrane</keyword>
<dbReference type="InterPro" id="IPR027417">
    <property type="entry name" value="P-loop_NTPase"/>
</dbReference>
<comment type="subcellular location">
    <subcellularLocation>
        <location evidence="1">Cell membrane</location>
        <topology evidence="1">Peripheral membrane protein</topology>
    </subcellularLocation>
</comment>
<evidence type="ECO:0000256" key="2">
    <source>
        <dbReference type="ARBA" id="ARBA00005417"/>
    </source>
</evidence>
<dbReference type="InterPro" id="IPR050095">
    <property type="entry name" value="ECF_ABC_transporter_ATP-bd"/>
</dbReference>
<dbReference type="Gene3D" id="3.40.50.300">
    <property type="entry name" value="P-loop containing nucleotide triphosphate hydrolases"/>
    <property type="match status" value="2"/>
</dbReference>
<dbReference type="SMART" id="SM00382">
    <property type="entry name" value="AAA"/>
    <property type="match status" value="2"/>
</dbReference>
<keyword evidence="8" id="KW-0472">Membrane</keyword>
<proteinExistence type="inferred from homology"/>
<evidence type="ECO:0000313" key="11">
    <source>
        <dbReference type="EMBL" id="MDG0794293.1"/>
    </source>
</evidence>
<feature type="domain" description="ABC transporter" evidence="10">
    <location>
        <begin position="4"/>
        <end position="242"/>
    </location>
</feature>
<evidence type="ECO:0000256" key="3">
    <source>
        <dbReference type="ARBA" id="ARBA00022448"/>
    </source>
</evidence>
<dbReference type="CDD" id="cd03225">
    <property type="entry name" value="ABC_cobalt_CbiO_domain1"/>
    <property type="match status" value="2"/>
</dbReference>
<evidence type="ECO:0000256" key="7">
    <source>
        <dbReference type="ARBA" id="ARBA00022967"/>
    </source>
</evidence>
<evidence type="ECO:0000256" key="9">
    <source>
        <dbReference type="SAM" id="MobiDB-lite"/>
    </source>
</evidence>
<name>A0A9X4KLJ5_9BACL</name>
<dbReference type="PROSITE" id="PS50893">
    <property type="entry name" value="ABC_TRANSPORTER_2"/>
    <property type="match status" value="2"/>
</dbReference>
<evidence type="ECO:0000256" key="6">
    <source>
        <dbReference type="ARBA" id="ARBA00022840"/>
    </source>
</evidence>
<reference evidence="11 12" key="1">
    <citation type="submission" date="2022-10" db="EMBL/GenBank/DDBJ databases">
        <title>Comparative genomic analysis of Cohnella hashimotonis sp. nov., isolated from the International Space Station.</title>
        <authorList>
            <person name="Simpson A."/>
            <person name="Venkateswaran K."/>
        </authorList>
    </citation>
    <scope>NUCLEOTIDE SEQUENCE [LARGE SCALE GENOMIC DNA]</scope>
    <source>
        <strain evidence="11 12">DSM 18997</strain>
    </source>
</reference>
<gene>
    <name evidence="11" type="ORF">OMP38_28240</name>
</gene>
<dbReference type="PANTHER" id="PTHR43553">
    <property type="entry name" value="HEAVY METAL TRANSPORTER"/>
    <property type="match status" value="1"/>
</dbReference>
<dbReference type="InterPro" id="IPR003593">
    <property type="entry name" value="AAA+_ATPase"/>
</dbReference>
<dbReference type="GO" id="GO:0005524">
    <property type="term" value="F:ATP binding"/>
    <property type="evidence" value="ECO:0007669"/>
    <property type="project" value="UniProtKB-KW"/>
</dbReference>
<dbReference type="InterPro" id="IPR003439">
    <property type="entry name" value="ABC_transporter-like_ATP-bd"/>
</dbReference>
<keyword evidence="12" id="KW-1185">Reference proteome</keyword>
<evidence type="ECO:0000259" key="10">
    <source>
        <dbReference type="PROSITE" id="PS50893"/>
    </source>
</evidence>
<dbReference type="SUPFAM" id="SSF52540">
    <property type="entry name" value="P-loop containing nucleoside triphosphate hydrolases"/>
    <property type="match status" value="2"/>
</dbReference>
<dbReference type="GO" id="GO:0016887">
    <property type="term" value="F:ATP hydrolysis activity"/>
    <property type="evidence" value="ECO:0007669"/>
    <property type="project" value="InterPro"/>
</dbReference>
<dbReference type="AlphaFoldDB" id="A0A9X4KLJ5"/>
<evidence type="ECO:0000256" key="5">
    <source>
        <dbReference type="ARBA" id="ARBA00022741"/>
    </source>
</evidence>
<dbReference type="PROSITE" id="PS00211">
    <property type="entry name" value="ABC_TRANSPORTER_1"/>
    <property type="match status" value="1"/>
</dbReference>
<dbReference type="GO" id="GO:0043190">
    <property type="term" value="C:ATP-binding cassette (ABC) transporter complex"/>
    <property type="evidence" value="ECO:0007669"/>
    <property type="project" value="TreeGrafter"/>
</dbReference>
<dbReference type="PANTHER" id="PTHR43553:SF27">
    <property type="entry name" value="ENERGY-COUPLING FACTOR TRANSPORTER ATP-BINDING PROTEIN ECFA2"/>
    <property type="match status" value="1"/>
</dbReference>